<dbReference type="InterPro" id="IPR029062">
    <property type="entry name" value="Class_I_gatase-like"/>
</dbReference>
<evidence type="ECO:0000259" key="1">
    <source>
        <dbReference type="Pfam" id="PF06283"/>
    </source>
</evidence>
<reference evidence="2 3" key="1">
    <citation type="submission" date="2016-08" db="EMBL/GenBank/DDBJ databases">
        <authorList>
            <person name="Seilhamer J.J."/>
        </authorList>
    </citation>
    <scope>NUCLEOTIDE SEQUENCE [LARGE SCALE GENOMIC DNA]</scope>
    <source>
        <strain evidence="2 3">A37T2</strain>
    </source>
</reference>
<dbReference type="PANTHER" id="PTHR40469:SF2">
    <property type="entry name" value="GALACTOSE-BINDING DOMAIN-LIKE SUPERFAMILY PROTEIN"/>
    <property type="match status" value="1"/>
</dbReference>
<dbReference type="EMBL" id="FMAR01000004">
    <property type="protein sequence ID" value="SCC20547.1"/>
    <property type="molecule type" value="Genomic_DNA"/>
</dbReference>
<protein>
    <recommendedName>
        <fullName evidence="1">ThuA-like domain-containing protein</fullName>
    </recommendedName>
</protein>
<organism evidence="2 3">
    <name type="scientific">Chitinophaga costaii</name>
    <dbReference type="NCBI Taxonomy" id="1335309"/>
    <lineage>
        <taxon>Bacteria</taxon>
        <taxon>Pseudomonadati</taxon>
        <taxon>Bacteroidota</taxon>
        <taxon>Chitinophagia</taxon>
        <taxon>Chitinophagales</taxon>
        <taxon>Chitinophagaceae</taxon>
        <taxon>Chitinophaga</taxon>
    </lineage>
</organism>
<sequence length="265" mass="30263">MNKWGIFIYIDCDMKKIIFLLVLLFTGVPPCLGHPKKPMRVLVLADSGGGHILFSQRGHVWLEQELNKDHRFVFDYITSPDVINDSLLALYPLFIQLDYPPYPWTAVAQAAMEKYISQGLGGWIGFHHPTLLGVFDGYPMWQWFSDFMGGIQFKAHIPGGATAQLTVEMPKHPVMKGVPTTFMTKDEWYIYDKSPRPQVQVLASIDEATYQPAKDVKMGDHPVIWTNAHVKARNLYIAMGHFPELFDDPAFTTIFRNAVYWAARQ</sequence>
<evidence type="ECO:0000313" key="2">
    <source>
        <dbReference type="EMBL" id="SCC20547.1"/>
    </source>
</evidence>
<dbReference type="STRING" id="1335309.GA0116948_104212"/>
<dbReference type="SUPFAM" id="SSF52317">
    <property type="entry name" value="Class I glutamine amidotransferase-like"/>
    <property type="match status" value="1"/>
</dbReference>
<dbReference type="Gene3D" id="3.40.50.880">
    <property type="match status" value="1"/>
</dbReference>
<feature type="domain" description="ThuA-like" evidence="1">
    <location>
        <begin position="40"/>
        <end position="262"/>
    </location>
</feature>
<gene>
    <name evidence="2" type="ORF">GA0116948_104212</name>
</gene>
<dbReference type="AlphaFoldDB" id="A0A1C4CN28"/>
<dbReference type="Pfam" id="PF06283">
    <property type="entry name" value="ThuA"/>
    <property type="match status" value="1"/>
</dbReference>
<evidence type="ECO:0000313" key="3">
    <source>
        <dbReference type="Proteomes" id="UP000242818"/>
    </source>
</evidence>
<dbReference type="PANTHER" id="PTHR40469">
    <property type="entry name" value="SECRETED GLYCOSYL HYDROLASE"/>
    <property type="match status" value="1"/>
</dbReference>
<keyword evidence="3" id="KW-1185">Reference proteome</keyword>
<dbReference type="Proteomes" id="UP000242818">
    <property type="component" value="Unassembled WGS sequence"/>
</dbReference>
<proteinExistence type="predicted"/>
<dbReference type="InterPro" id="IPR029010">
    <property type="entry name" value="ThuA-like"/>
</dbReference>
<name>A0A1C4CN28_9BACT</name>
<accession>A0A1C4CN28</accession>